<dbReference type="InterPro" id="IPR050320">
    <property type="entry name" value="N5-glutamine_MTase"/>
</dbReference>
<dbReference type="CDD" id="cd02440">
    <property type="entry name" value="AdoMet_MTases"/>
    <property type="match status" value="1"/>
</dbReference>
<dbReference type="PROSITE" id="PS00092">
    <property type="entry name" value="N6_MTASE"/>
    <property type="match status" value="1"/>
</dbReference>
<dbReference type="AlphaFoldDB" id="S5MD56"/>
<gene>
    <name evidence="7" type="primary">prmC</name>
    <name evidence="7" type="ORF">STAIW_v1c10600</name>
</gene>
<dbReference type="InterPro" id="IPR004556">
    <property type="entry name" value="HemK-like"/>
</dbReference>
<evidence type="ECO:0000313" key="7">
    <source>
        <dbReference type="EMBL" id="AGR41643.1"/>
    </source>
</evidence>
<dbReference type="InterPro" id="IPR019874">
    <property type="entry name" value="RF_methyltr_PrmC"/>
</dbReference>
<evidence type="ECO:0000256" key="5">
    <source>
        <dbReference type="ARBA" id="ARBA00048391"/>
    </source>
</evidence>
<name>S5MD56_9MOLU</name>
<evidence type="ECO:0000256" key="1">
    <source>
        <dbReference type="ARBA" id="ARBA00012771"/>
    </source>
</evidence>
<dbReference type="RefSeq" id="WP_020834782.1">
    <property type="nucleotide sequence ID" value="NC_021846.1"/>
</dbReference>
<dbReference type="PATRIC" id="fig|1276220.3.peg.1077"/>
<dbReference type="Gene3D" id="3.40.50.150">
    <property type="entry name" value="Vaccinia Virus protein VP39"/>
    <property type="match status" value="1"/>
</dbReference>
<keyword evidence="4" id="KW-0949">S-adenosyl-L-methionine</keyword>
<evidence type="ECO:0000256" key="3">
    <source>
        <dbReference type="ARBA" id="ARBA00022679"/>
    </source>
</evidence>
<evidence type="ECO:0000256" key="2">
    <source>
        <dbReference type="ARBA" id="ARBA00022603"/>
    </source>
</evidence>
<dbReference type="eggNOG" id="COG2890">
    <property type="taxonomic scope" value="Bacteria"/>
</dbReference>
<dbReference type="PANTHER" id="PTHR18895">
    <property type="entry name" value="HEMK METHYLTRANSFERASE"/>
    <property type="match status" value="1"/>
</dbReference>
<dbReference type="GO" id="GO:0102559">
    <property type="term" value="F:peptide chain release factor N(5)-glutamine methyltransferase activity"/>
    <property type="evidence" value="ECO:0007669"/>
    <property type="project" value="UniProtKB-EC"/>
</dbReference>
<reference evidence="7 8" key="1">
    <citation type="journal article" date="2013" name="Genome Biol. Evol.">
        <title>Comparison of metabolic capacities and inference of gene content evolution in mosquito-associated Spiroplasma diminutum and S. taiwanense.</title>
        <authorList>
            <person name="Lo W.S."/>
            <person name="Ku C."/>
            <person name="Chen L.L."/>
            <person name="Chang T.H."/>
            <person name="Kuo C.H."/>
        </authorList>
    </citation>
    <scope>NUCLEOTIDE SEQUENCE [LARGE SCALE GENOMIC DNA]</scope>
    <source>
        <strain evidence="7">CT-1</strain>
    </source>
</reference>
<evidence type="ECO:0000256" key="4">
    <source>
        <dbReference type="ARBA" id="ARBA00022691"/>
    </source>
</evidence>
<dbReference type="EC" id="2.1.1.297" evidence="1"/>
<dbReference type="InterPro" id="IPR029063">
    <property type="entry name" value="SAM-dependent_MTases_sf"/>
</dbReference>
<dbReference type="InterPro" id="IPR007848">
    <property type="entry name" value="Small_mtfrase_dom"/>
</dbReference>
<protein>
    <recommendedName>
        <fullName evidence="1">peptide chain release factor N(5)-glutamine methyltransferase</fullName>
        <ecNumber evidence="1">2.1.1.297</ecNumber>
    </recommendedName>
</protein>
<proteinExistence type="predicted"/>
<dbReference type="STRING" id="1276220.STAIW_v1c10600"/>
<dbReference type="EMBL" id="CP005074">
    <property type="protein sequence ID" value="AGR41643.1"/>
    <property type="molecule type" value="Genomic_DNA"/>
</dbReference>
<dbReference type="HOGENOM" id="CLU_018398_3_2_14"/>
<feature type="domain" description="Methyltransferase small" evidence="6">
    <location>
        <begin position="88"/>
        <end position="189"/>
    </location>
</feature>
<dbReference type="KEGG" id="stai:STAIW_v1c10600"/>
<organism evidence="7 8">
    <name type="scientific">Spiroplasma taiwanense CT-1</name>
    <dbReference type="NCBI Taxonomy" id="1276220"/>
    <lineage>
        <taxon>Bacteria</taxon>
        <taxon>Bacillati</taxon>
        <taxon>Mycoplasmatota</taxon>
        <taxon>Mollicutes</taxon>
        <taxon>Entomoplasmatales</taxon>
        <taxon>Spiroplasmataceae</taxon>
        <taxon>Spiroplasma</taxon>
    </lineage>
</organism>
<dbReference type="InterPro" id="IPR002052">
    <property type="entry name" value="DNA_methylase_N6_adenine_CS"/>
</dbReference>
<sequence length="276" mass="32789">MKIFDLKIKYVPSIISEDNFKKIILFLKNKAFFISDDTLNPKEFKKFLNIINKVSRTKKPLAYIINKKFFYKSDFFINKNVLIPRYETELIVEEVLKFDLVNKNVLDLCCGSGCIGISLKQEFNDINLYLSDYSKSALKVCKKNLRIKKMKAKIFYSNFLDFIFEKNLKMDFILINPPYINKNDINIEKNVKLFEPWMALFAKDNGLFFYKVLFKNLEKLFLLNNNLVIISEFGFNQKEEIELLFNSKGVRYNLEFKKDFSNHWRYFVLKNGDSNG</sequence>
<dbReference type="PANTHER" id="PTHR18895:SF74">
    <property type="entry name" value="MTRF1L RELEASE FACTOR GLUTAMINE METHYLTRANSFERASE"/>
    <property type="match status" value="1"/>
</dbReference>
<evidence type="ECO:0000313" key="8">
    <source>
        <dbReference type="Proteomes" id="UP000014984"/>
    </source>
</evidence>
<dbReference type="NCBIfam" id="TIGR00536">
    <property type="entry name" value="hemK_fam"/>
    <property type="match status" value="1"/>
</dbReference>
<keyword evidence="3 7" id="KW-0808">Transferase</keyword>
<dbReference type="Pfam" id="PF05175">
    <property type="entry name" value="MTS"/>
    <property type="match status" value="1"/>
</dbReference>
<evidence type="ECO:0000259" key="6">
    <source>
        <dbReference type="Pfam" id="PF05175"/>
    </source>
</evidence>
<dbReference type="SUPFAM" id="SSF53335">
    <property type="entry name" value="S-adenosyl-L-methionine-dependent methyltransferases"/>
    <property type="match status" value="1"/>
</dbReference>
<comment type="catalytic activity">
    <reaction evidence="5">
        <text>L-glutaminyl-[peptide chain release factor] + S-adenosyl-L-methionine = N(5)-methyl-L-glutaminyl-[peptide chain release factor] + S-adenosyl-L-homocysteine + H(+)</text>
        <dbReference type="Rhea" id="RHEA:42896"/>
        <dbReference type="Rhea" id="RHEA-COMP:10271"/>
        <dbReference type="Rhea" id="RHEA-COMP:10272"/>
        <dbReference type="ChEBI" id="CHEBI:15378"/>
        <dbReference type="ChEBI" id="CHEBI:30011"/>
        <dbReference type="ChEBI" id="CHEBI:57856"/>
        <dbReference type="ChEBI" id="CHEBI:59789"/>
        <dbReference type="ChEBI" id="CHEBI:61891"/>
        <dbReference type="EC" id="2.1.1.297"/>
    </reaction>
</comment>
<keyword evidence="2 7" id="KW-0489">Methyltransferase</keyword>
<dbReference type="Proteomes" id="UP000014984">
    <property type="component" value="Chromosome"/>
</dbReference>
<keyword evidence="8" id="KW-1185">Reference proteome</keyword>
<dbReference type="GO" id="GO:0032259">
    <property type="term" value="P:methylation"/>
    <property type="evidence" value="ECO:0007669"/>
    <property type="project" value="UniProtKB-KW"/>
</dbReference>
<dbReference type="NCBIfam" id="TIGR03534">
    <property type="entry name" value="RF_mod_PrmC"/>
    <property type="match status" value="1"/>
</dbReference>
<accession>S5MD56</accession>
<dbReference type="GO" id="GO:0003676">
    <property type="term" value="F:nucleic acid binding"/>
    <property type="evidence" value="ECO:0007669"/>
    <property type="project" value="InterPro"/>
</dbReference>
<dbReference type="OrthoDB" id="9800643at2"/>